<sequence>MMILVRWLVYSLAIFIAAYLLPGVTVTGFAATLVTALVLGLINTLLRPVLIILTLPLNILSLGLLTLVINALLIMLADAIVPGFAVASFWWALLFGVVLALIRFALNGIVREAATESYHDLPPQLHR</sequence>
<reference evidence="2 3" key="1">
    <citation type="journal article" date="2016" name="Nat. Commun.">
        <title>Thousands of microbial genomes shed light on interconnected biogeochemical processes in an aquifer system.</title>
        <authorList>
            <person name="Anantharaman K."/>
            <person name="Brown C.T."/>
            <person name="Hug L.A."/>
            <person name="Sharon I."/>
            <person name="Castelle C.J."/>
            <person name="Probst A.J."/>
            <person name="Thomas B.C."/>
            <person name="Singh A."/>
            <person name="Wilkins M.J."/>
            <person name="Karaoz U."/>
            <person name="Brodie E.L."/>
            <person name="Williams K.H."/>
            <person name="Hubbard S.S."/>
            <person name="Banfield J.F."/>
        </authorList>
    </citation>
    <scope>NUCLEOTIDE SEQUENCE [LARGE SCALE GENOMIC DNA]</scope>
</reference>
<dbReference type="PANTHER" id="PTHR37309:SF1">
    <property type="entry name" value="SLR0284 PROTEIN"/>
    <property type="match status" value="1"/>
</dbReference>
<keyword evidence="1" id="KW-0472">Membrane</keyword>
<dbReference type="Proteomes" id="UP000177310">
    <property type="component" value="Unassembled WGS sequence"/>
</dbReference>
<feature type="transmembrane region" description="Helical" evidence="1">
    <location>
        <begin position="49"/>
        <end position="73"/>
    </location>
</feature>
<organism evidence="2 3">
    <name type="scientific">Candidatus Buchananbacteria bacterium RIFCSPHIGHO2_02_FULL_56_16</name>
    <dbReference type="NCBI Taxonomy" id="1797542"/>
    <lineage>
        <taxon>Bacteria</taxon>
        <taxon>Candidatus Buchananiibacteriota</taxon>
    </lineage>
</organism>
<name>A0A1G1YFC4_9BACT</name>
<dbReference type="STRING" id="1797542.A3J59_00365"/>
<dbReference type="PANTHER" id="PTHR37309">
    <property type="entry name" value="SLR0284 PROTEIN"/>
    <property type="match status" value="1"/>
</dbReference>
<comment type="caution">
    <text evidence="2">The sequence shown here is derived from an EMBL/GenBank/DDBJ whole genome shotgun (WGS) entry which is preliminary data.</text>
</comment>
<dbReference type="AlphaFoldDB" id="A0A1G1YFC4"/>
<evidence type="ECO:0008006" key="4">
    <source>
        <dbReference type="Google" id="ProtNLM"/>
    </source>
</evidence>
<evidence type="ECO:0000313" key="3">
    <source>
        <dbReference type="Proteomes" id="UP000177310"/>
    </source>
</evidence>
<evidence type="ECO:0000313" key="2">
    <source>
        <dbReference type="EMBL" id="OGY50944.1"/>
    </source>
</evidence>
<protein>
    <recommendedName>
        <fullName evidence="4">Phage holin family protein</fullName>
    </recommendedName>
</protein>
<proteinExistence type="predicted"/>
<dbReference type="InterPro" id="IPR007165">
    <property type="entry name" value="Phage_holin_4_2"/>
</dbReference>
<keyword evidence="1" id="KW-0812">Transmembrane</keyword>
<feature type="transmembrane region" description="Helical" evidence="1">
    <location>
        <begin position="12"/>
        <end position="42"/>
    </location>
</feature>
<keyword evidence="1" id="KW-1133">Transmembrane helix</keyword>
<dbReference type="Pfam" id="PF04020">
    <property type="entry name" value="Phage_holin_4_2"/>
    <property type="match status" value="1"/>
</dbReference>
<feature type="transmembrane region" description="Helical" evidence="1">
    <location>
        <begin position="79"/>
        <end position="102"/>
    </location>
</feature>
<accession>A0A1G1YFC4</accession>
<evidence type="ECO:0000256" key="1">
    <source>
        <dbReference type="SAM" id="Phobius"/>
    </source>
</evidence>
<gene>
    <name evidence="2" type="ORF">A3J59_00365</name>
</gene>
<dbReference type="EMBL" id="MHIL01000026">
    <property type="protein sequence ID" value="OGY50944.1"/>
    <property type="molecule type" value="Genomic_DNA"/>
</dbReference>